<name>A0A8S5PSH1_9CAUD</name>
<proteinExistence type="predicted"/>
<protein>
    <submittedName>
        <fullName evidence="1">Uncharacterized protein</fullName>
    </submittedName>
</protein>
<accession>A0A8S5PSH1</accession>
<organism evidence="1">
    <name type="scientific">Siphoviridae sp. ctZro7</name>
    <dbReference type="NCBI Taxonomy" id="2825561"/>
    <lineage>
        <taxon>Viruses</taxon>
        <taxon>Duplodnaviria</taxon>
        <taxon>Heunggongvirae</taxon>
        <taxon>Uroviricota</taxon>
        <taxon>Caudoviricetes</taxon>
    </lineage>
</organism>
<sequence length="107" mass="12305">MEYFKTQEYHTRIDVYFDGEKYVFINAFHGIVAIARRQGLVDFSQDGNMAHASFEVEKSSTISRSTITRLIHKQESKYVSAVVNCEWNEVKCESLPYFVSVALGKRG</sequence>
<dbReference type="EMBL" id="BK015483">
    <property type="protein sequence ID" value="DAE09156.1"/>
    <property type="molecule type" value="Genomic_DNA"/>
</dbReference>
<reference evidence="1" key="1">
    <citation type="journal article" date="2021" name="Proc. Natl. Acad. Sci. U.S.A.">
        <title>A Catalog of Tens of Thousands of Viruses from Human Metagenomes Reveals Hidden Associations with Chronic Diseases.</title>
        <authorList>
            <person name="Tisza M.J."/>
            <person name="Buck C.B."/>
        </authorList>
    </citation>
    <scope>NUCLEOTIDE SEQUENCE</scope>
    <source>
        <strain evidence="1">CtZro7</strain>
    </source>
</reference>
<evidence type="ECO:0000313" key="1">
    <source>
        <dbReference type="EMBL" id="DAE09156.1"/>
    </source>
</evidence>